<dbReference type="EMBL" id="ALPT02000033">
    <property type="protein sequence ID" value="KGA97286.1"/>
    <property type="molecule type" value="Genomic_DNA"/>
</dbReference>
<evidence type="ECO:0000256" key="1">
    <source>
        <dbReference type="SAM" id="Phobius"/>
    </source>
</evidence>
<evidence type="ECO:0000313" key="3">
    <source>
        <dbReference type="Proteomes" id="UP000002754"/>
    </source>
</evidence>
<dbReference type="PANTHER" id="PTHR39164">
    <property type="entry name" value="PROTEIN CCDC"/>
    <property type="match status" value="1"/>
</dbReference>
<dbReference type="InterPro" id="IPR058247">
    <property type="entry name" value="DUF1453"/>
</dbReference>
<keyword evidence="1" id="KW-0812">Transmembrane</keyword>
<organism evidence="2 3">
    <name type="scientific">Alkalihalobacillus alcalophilus ATCC 27647 = CGMCC 1.3604</name>
    <dbReference type="NCBI Taxonomy" id="1218173"/>
    <lineage>
        <taxon>Bacteria</taxon>
        <taxon>Bacillati</taxon>
        <taxon>Bacillota</taxon>
        <taxon>Bacilli</taxon>
        <taxon>Bacillales</taxon>
        <taxon>Bacillaceae</taxon>
        <taxon>Alkalihalobacillus</taxon>
    </lineage>
</organism>
<dbReference type="OrthoDB" id="120091at2"/>
<reference evidence="2 3" key="1">
    <citation type="journal article" date="2014" name="Genome Announc.">
        <title>Draft Genome Sequence of Bacillus alcalophilus AV1934, a Classic Alkaliphile Isolated from Human Feces in 1934.</title>
        <authorList>
            <person name="Attie O."/>
            <person name="Jayaprakash A."/>
            <person name="Shah H."/>
            <person name="Paulsen I.T."/>
            <person name="Morino M."/>
            <person name="Takahashi Y."/>
            <person name="Narumi I."/>
            <person name="Sachidanandam R."/>
            <person name="Satoh K."/>
            <person name="Ito M."/>
            <person name="Krulwich T.A."/>
        </authorList>
    </citation>
    <scope>NUCLEOTIDE SEQUENCE [LARGE SCALE GENOMIC DNA]</scope>
    <source>
        <strain evidence="2 3">AV1934</strain>
    </source>
</reference>
<accession>A0A094WKD3</accession>
<evidence type="ECO:0000313" key="2">
    <source>
        <dbReference type="EMBL" id="KGA97286.1"/>
    </source>
</evidence>
<feature type="transmembrane region" description="Helical" evidence="1">
    <location>
        <begin position="43"/>
        <end position="59"/>
    </location>
</feature>
<sequence length="174" mass="19905">MEGLNTLESFYLIITSVGAVCMAILAIFVRLKSQKKPASIKKIVLPPLFMSSGFLMFLYEPTYLSILQVLEAVAVGLLFSILLIKSSKFEIKQNEIYMKRSKLFAFILVGLLAFRIVLRIVLGQSIEMEQIAGMFFILAYSMIIPWRVSMYFSFRKIEKERDEAIDELNIPVQS</sequence>
<dbReference type="Pfam" id="PF07301">
    <property type="entry name" value="DUF1453"/>
    <property type="match status" value="1"/>
</dbReference>
<protein>
    <submittedName>
        <fullName evidence="2">Membrane protein</fullName>
    </submittedName>
</protein>
<dbReference type="Proteomes" id="UP000002754">
    <property type="component" value="Unassembled WGS sequence"/>
</dbReference>
<dbReference type="PANTHER" id="PTHR39164:SF1">
    <property type="entry name" value="PROTEIN CCDC"/>
    <property type="match status" value="1"/>
</dbReference>
<comment type="caution">
    <text evidence="2">The sequence shown here is derived from an EMBL/GenBank/DDBJ whole genome shotgun (WGS) entry which is preliminary data.</text>
</comment>
<proteinExistence type="predicted"/>
<gene>
    <name evidence="2" type="ORF">BALCAV_0211330</name>
</gene>
<dbReference type="PIRSF" id="PIRSF021441">
    <property type="entry name" value="DUF1453"/>
    <property type="match status" value="1"/>
</dbReference>
<feature type="transmembrane region" description="Helical" evidence="1">
    <location>
        <begin position="134"/>
        <end position="154"/>
    </location>
</feature>
<keyword evidence="1" id="KW-0472">Membrane</keyword>
<feature type="transmembrane region" description="Helical" evidence="1">
    <location>
        <begin position="12"/>
        <end position="31"/>
    </location>
</feature>
<keyword evidence="3" id="KW-1185">Reference proteome</keyword>
<keyword evidence="1" id="KW-1133">Transmembrane helix</keyword>
<name>A0A094WKD3_ALKAL</name>
<dbReference type="AlphaFoldDB" id="A0A094WKD3"/>
<feature type="transmembrane region" description="Helical" evidence="1">
    <location>
        <begin position="65"/>
        <end position="83"/>
    </location>
</feature>
<dbReference type="InterPro" id="IPR031306">
    <property type="entry name" value="CcdC"/>
</dbReference>
<feature type="transmembrane region" description="Helical" evidence="1">
    <location>
        <begin position="103"/>
        <end position="122"/>
    </location>
</feature>
<dbReference type="STRING" id="1218173.BALCAV_0211330"/>
<dbReference type="eggNOG" id="COG4846">
    <property type="taxonomic scope" value="Bacteria"/>
</dbReference>